<dbReference type="Proteomes" id="UP001592531">
    <property type="component" value="Unassembled WGS sequence"/>
</dbReference>
<dbReference type="PANTHER" id="PTHR35010:SF2">
    <property type="entry name" value="BLL4672 PROTEIN"/>
    <property type="match status" value="1"/>
</dbReference>
<dbReference type="Gene3D" id="1.10.260.40">
    <property type="entry name" value="lambda repressor-like DNA-binding domains"/>
    <property type="match status" value="1"/>
</dbReference>
<gene>
    <name evidence="2" type="ORF">ACEZDE_12915</name>
</gene>
<dbReference type="PANTHER" id="PTHR35010">
    <property type="entry name" value="BLL4672 PROTEIN-RELATED"/>
    <property type="match status" value="1"/>
</dbReference>
<evidence type="ECO:0000313" key="2">
    <source>
        <dbReference type="EMBL" id="MFC1417549.1"/>
    </source>
</evidence>
<dbReference type="InterPro" id="IPR010982">
    <property type="entry name" value="Lambda_DNA-bd_dom_sf"/>
</dbReference>
<evidence type="ECO:0000259" key="1">
    <source>
        <dbReference type="PROSITE" id="PS50943"/>
    </source>
</evidence>
<organism evidence="2 3">
    <name type="scientific">Streptacidiphilus cavernicola</name>
    <dbReference type="NCBI Taxonomy" id="3342716"/>
    <lineage>
        <taxon>Bacteria</taxon>
        <taxon>Bacillati</taxon>
        <taxon>Actinomycetota</taxon>
        <taxon>Actinomycetes</taxon>
        <taxon>Kitasatosporales</taxon>
        <taxon>Streptomycetaceae</taxon>
        <taxon>Streptacidiphilus</taxon>
    </lineage>
</organism>
<feature type="domain" description="HTH cro/C1-type" evidence="1">
    <location>
        <begin position="34"/>
        <end position="81"/>
    </location>
</feature>
<evidence type="ECO:0000313" key="3">
    <source>
        <dbReference type="Proteomes" id="UP001592531"/>
    </source>
</evidence>
<dbReference type="CDD" id="cd00093">
    <property type="entry name" value="HTH_XRE"/>
    <property type="match status" value="1"/>
</dbReference>
<comment type="caution">
    <text evidence="2">The sequence shown here is derived from an EMBL/GenBank/DDBJ whole genome shotgun (WGS) entry which is preliminary data.</text>
</comment>
<reference evidence="2 3" key="1">
    <citation type="submission" date="2024-09" db="EMBL/GenBank/DDBJ databases">
        <authorList>
            <person name="Lee S.D."/>
        </authorList>
    </citation>
    <scope>NUCLEOTIDE SEQUENCE [LARGE SCALE GENOMIC DNA]</scope>
    <source>
        <strain evidence="2 3">N8-3</strain>
    </source>
</reference>
<dbReference type="Gene3D" id="3.30.450.180">
    <property type="match status" value="1"/>
</dbReference>
<dbReference type="RefSeq" id="WP_380535771.1">
    <property type="nucleotide sequence ID" value="NZ_JBHFAB010000008.1"/>
</dbReference>
<protein>
    <submittedName>
        <fullName evidence="2">Helix-turn-helix transcriptional regulator</fullName>
    </submittedName>
</protein>
<proteinExistence type="predicted"/>
<dbReference type="PROSITE" id="PS50943">
    <property type="entry name" value="HTH_CROC1"/>
    <property type="match status" value="1"/>
</dbReference>
<keyword evidence="3" id="KW-1185">Reference proteome</keyword>
<dbReference type="Pfam" id="PF13560">
    <property type="entry name" value="HTH_31"/>
    <property type="match status" value="1"/>
</dbReference>
<name>A0ABV6VUW1_9ACTN</name>
<accession>A0ABV6VUW1</accession>
<dbReference type="InterPro" id="IPR041413">
    <property type="entry name" value="MLTR_LBD"/>
</dbReference>
<dbReference type="InterPro" id="IPR001387">
    <property type="entry name" value="Cro/C1-type_HTH"/>
</dbReference>
<dbReference type="EMBL" id="JBHFAB010000008">
    <property type="protein sequence ID" value="MFC1417549.1"/>
    <property type="molecule type" value="Genomic_DNA"/>
</dbReference>
<dbReference type="Pfam" id="PF17765">
    <property type="entry name" value="MLTR_LBD"/>
    <property type="match status" value="1"/>
</dbReference>
<dbReference type="SUPFAM" id="SSF47413">
    <property type="entry name" value="lambda repressor-like DNA-binding domains"/>
    <property type="match status" value="1"/>
</dbReference>
<dbReference type="SMART" id="SM00530">
    <property type="entry name" value="HTH_XRE"/>
    <property type="match status" value="1"/>
</dbReference>
<sequence length="284" mass="31382">MDRTELADFLRRSRERLRPADVGLPEGPRRRTPGLRREEVAQVSGMSADYYMRLEQARSPQPSVQMLSALVRALRLTDDERDHLYLLAGRRPPAGGAAGGEIRPALRVLLDQVRDTPLQIVSDLGDLLAQNAAAEALFGCACTLEGEDRNLAWSWFTRPSARAAYPAEDWEAYGRCYVADLRAAVARRGGADPEATGLVERLRKHSGEFDRMWALHEVGVRRSATVRVVHPELGLMDVVAETLLTPAEDQRLQMFTALPGADGSAAALARLREIGEEHVGLRLL</sequence>